<reference evidence="1" key="1">
    <citation type="journal article" date="2011" name="PLoS Biol.">
        <title>Gene gain and loss during evolution of obligate parasitism in the white rust pathogen of Arabidopsis thaliana.</title>
        <authorList>
            <person name="Kemen E."/>
            <person name="Gardiner A."/>
            <person name="Schultz-Larsen T."/>
            <person name="Kemen A.C."/>
            <person name="Balmuth A.L."/>
            <person name="Robert-Seilaniantz A."/>
            <person name="Bailey K."/>
            <person name="Holub E."/>
            <person name="Studholme D.J."/>
            <person name="Maclean D."/>
            <person name="Jones J.D."/>
        </authorList>
    </citation>
    <scope>NUCLEOTIDE SEQUENCE</scope>
</reference>
<protein>
    <submittedName>
        <fullName evidence="1">AlNc14C189G8409 protein</fullName>
    </submittedName>
    <submittedName>
        <fullName evidence="2">AlNc14C235G9364 protein</fullName>
    </submittedName>
</protein>
<proteinExistence type="predicted"/>
<name>F0WPR7_9STRA</name>
<evidence type="ECO:0000313" key="1">
    <source>
        <dbReference type="EMBL" id="CCA23318.1"/>
    </source>
</evidence>
<gene>
    <name evidence="1" type="primary">AlNc14C189G8409</name>
    <name evidence="2" type="synonym">AlNc14C235G9364</name>
    <name evidence="1" type="ORF">ALNC14_094610</name>
    <name evidence="2" type="ORF">ALNC14_104900</name>
</gene>
<evidence type="ECO:0000313" key="2">
    <source>
        <dbReference type="EMBL" id="CCA24346.1"/>
    </source>
</evidence>
<dbReference type="EMBL" id="FR824234">
    <property type="protein sequence ID" value="CCA23318.1"/>
    <property type="molecule type" value="Genomic_DNA"/>
</dbReference>
<dbReference type="EMBL" id="FR824280">
    <property type="protein sequence ID" value="CCA24346.1"/>
    <property type="molecule type" value="Genomic_DNA"/>
</dbReference>
<dbReference type="HOGENOM" id="CLU_2325076_0_0_1"/>
<accession>F0WPR7</accession>
<reference evidence="1" key="2">
    <citation type="submission" date="2011-02" db="EMBL/GenBank/DDBJ databases">
        <authorList>
            <person name="MacLean D."/>
        </authorList>
    </citation>
    <scope>NUCLEOTIDE SEQUENCE</scope>
</reference>
<dbReference type="AlphaFoldDB" id="F0WPR7"/>
<sequence length="99" mass="11655">MGNIICDRLIFYHTLYMCQIVAYHIHTLRSNSSASQIETRLHPFINYYVEEKMLSHINDLVYLGTMFATKSRRHEALQNKYKLEKLKMTEGSTCTSKAY</sequence>
<organism evidence="1">
    <name type="scientific">Albugo laibachii Nc14</name>
    <dbReference type="NCBI Taxonomy" id="890382"/>
    <lineage>
        <taxon>Eukaryota</taxon>
        <taxon>Sar</taxon>
        <taxon>Stramenopiles</taxon>
        <taxon>Oomycota</taxon>
        <taxon>Peronosporomycetes</taxon>
        <taxon>Albuginales</taxon>
        <taxon>Albuginaceae</taxon>
        <taxon>Albugo</taxon>
    </lineage>
</organism>